<dbReference type="PATRIC" id="fig|1230459.4.peg.4106"/>
<dbReference type="AlphaFoldDB" id="L9YP92"/>
<gene>
    <name evidence="3" type="ORF">C486_20689</name>
</gene>
<organism evidence="3 4">
    <name type="scientific">Natrinema gari JCM 14663</name>
    <dbReference type="NCBI Taxonomy" id="1230459"/>
    <lineage>
        <taxon>Archaea</taxon>
        <taxon>Methanobacteriati</taxon>
        <taxon>Methanobacteriota</taxon>
        <taxon>Stenosarchaea group</taxon>
        <taxon>Halobacteria</taxon>
        <taxon>Halobacteriales</taxon>
        <taxon>Natrialbaceae</taxon>
        <taxon>Natrinema</taxon>
    </lineage>
</organism>
<dbReference type="Proteomes" id="UP000011592">
    <property type="component" value="Unassembled WGS sequence"/>
</dbReference>
<dbReference type="Gene3D" id="1.10.10.10">
    <property type="entry name" value="Winged helix-like DNA-binding domain superfamily/Winged helix DNA-binding domain"/>
    <property type="match status" value="1"/>
</dbReference>
<feature type="domain" description="DUF7347" evidence="1">
    <location>
        <begin position="16"/>
        <end position="92"/>
    </location>
</feature>
<dbReference type="EMBL" id="AOIJ01000087">
    <property type="protein sequence ID" value="ELY75287.1"/>
    <property type="molecule type" value="Genomic_DNA"/>
</dbReference>
<dbReference type="InterPro" id="IPR055775">
    <property type="entry name" value="DUF7351"/>
</dbReference>
<feature type="domain" description="DUF7351" evidence="2">
    <location>
        <begin position="110"/>
        <end position="286"/>
    </location>
</feature>
<sequence length="292" mass="32752">MEAVRRAQESDHCLRPAKAFSLVGDETRVEILEALWNTDDTPVPFSRLYETVGTDTSPQFNYHLKQLTGQFVRKTDAGYELRTAGKHVVHAIVAGSFNAHPHLEPFETGDDCTQCGSPLRASYDDERLAIDCPACGRTHGEYSFPPGGLLDRNHDEILTAFDRRVRRLHGLAKDGVCPACSGRIRTEIAREDDCCLDVDLQATYSCEQCHHSRCSTVGLALLDQPAVVAFYRDHGIDLESARYWQFDWCISDEYTTVRSTTPWRIAVSIPLADDRLESTLDGELSVIETQRC</sequence>
<dbReference type="Pfam" id="PF24038">
    <property type="entry name" value="DUF7347"/>
    <property type="match status" value="1"/>
</dbReference>
<name>L9YP92_9EURY</name>
<accession>L9YP92</accession>
<evidence type="ECO:0000313" key="3">
    <source>
        <dbReference type="EMBL" id="ELY75287.1"/>
    </source>
</evidence>
<comment type="caution">
    <text evidence="3">The sequence shown here is derived from an EMBL/GenBank/DDBJ whole genome shotgun (WGS) entry which is preliminary data.</text>
</comment>
<evidence type="ECO:0000259" key="2">
    <source>
        <dbReference type="Pfam" id="PF24042"/>
    </source>
</evidence>
<dbReference type="InterPro" id="IPR036390">
    <property type="entry name" value="WH_DNA-bd_sf"/>
</dbReference>
<dbReference type="InterPro" id="IPR055771">
    <property type="entry name" value="DUF7347"/>
</dbReference>
<evidence type="ECO:0000313" key="4">
    <source>
        <dbReference type="Proteomes" id="UP000011592"/>
    </source>
</evidence>
<dbReference type="SUPFAM" id="SSF46785">
    <property type="entry name" value="Winged helix' DNA-binding domain"/>
    <property type="match status" value="1"/>
</dbReference>
<reference evidence="3 4" key="1">
    <citation type="journal article" date="2014" name="PLoS Genet.">
        <title>Phylogenetically driven sequencing of extremely halophilic archaea reveals strategies for static and dynamic osmo-response.</title>
        <authorList>
            <person name="Becker E.A."/>
            <person name="Seitzer P.M."/>
            <person name="Tritt A."/>
            <person name="Larsen D."/>
            <person name="Krusor M."/>
            <person name="Yao A.I."/>
            <person name="Wu D."/>
            <person name="Madern D."/>
            <person name="Eisen J.A."/>
            <person name="Darling A.E."/>
            <person name="Facciotti M.T."/>
        </authorList>
    </citation>
    <scope>NUCLEOTIDE SEQUENCE [LARGE SCALE GENOMIC DNA]</scope>
    <source>
        <strain evidence="3 4">JCM 14663</strain>
    </source>
</reference>
<dbReference type="RefSeq" id="WP_008459380.1">
    <property type="nucleotide sequence ID" value="NZ_AOIJ01000087.1"/>
</dbReference>
<evidence type="ECO:0000259" key="1">
    <source>
        <dbReference type="Pfam" id="PF24038"/>
    </source>
</evidence>
<keyword evidence="4" id="KW-1185">Reference proteome</keyword>
<protein>
    <recommendedName>
        <fullName evidence="5">ArsR family transcriptional regulator</fullName>
    </recommendedName>
</protein>
<dbReference type="InterPro" id="IPR036388">
    <property type="entry name" value="WH-like_DNA-bd_sf"/>
</dbReference>
<proteinExistence type="predicted"/>
<evidence type="ECO:0008006" key="5">
    <source>
        <dbReference type="Google" id="ProtNLM"/>
    </source>
</evidence>
<dbReference type="Pfam" id="PF24042">
    <property type="entry name" value="DUF7351"/>
    <property type="match status" value="1"/>
</dbReference>